<name>A0A3B0JQH4_DROGU</name>
<feature type="non-terminal residue" evidence="2">
    <location>
        <position position="437"/>
    </location>
</feature>
<evidence type="ECO:0000256" key="1">
    <source>
        <dbReference type="SAM" id="Phobius"/>
    </source>
</evidence>
<dbReference type="AlphaFoldDB" id="A0A3B0JQH4"/>
<keyword evidence="1" id="KW-0812">Transmembrane</keyword>
<keyword evidence="3" id="KW-1185">Reference proteome</keyword>
<accession>A0A3B0JQH4</accession>
<feature type="non-terminal residue" evidence="2">
    <location>
        <position position="1"/>
    </location>
</feature>
<dbReference type="Proteomes" id="UP000268350">
    <property type="component" value="Unassembled WGS sequence"/>
</dbReference>
<feature type="transmembrane region" description="Helical" evidence="1">
    <location>
        <begin position="17"/>
        <end position="36"/>
    </location>
</feature>
<keyword evidence="1" id="KW-1133">Transmembrane helix</keyword>
<protein>
    <submittedName>
        <fullName evidence="2">Uncharacterized protein</fullName>
    </submittedName>
</protein>
<feature type="transmembrane region" description="Helical" evidence="1">
    <location>
        <begin position="217"/>
        <end position="234"/>
    </location>
</feature>
<dbReference type="EMBL" id="OUUW01000001">
    <property type="protein sequence ID" value="SPP75909.1"/>
    <property type="molecule type" value="Genomic_DNA"/>
</dbReference>
<keyword evidence="1" id="KW-0472">Membrane</keyword>
<gene>
    <name evidence="2" type="ORF">DGUA_6G003802</name>
</gene>
<reference evidence="3" key="1">
    <citation type="submission" date="2018-01" db="EMBL/GenBank/DDBJ databases">
        <authorList>
            <person name="Alioto T."/>
            <person name="Alioto T."/>
        </authorList>
    </citation>
    <scope>NUCLEOTIDE SEQUENCE [LARGE SCALE GENOMIC DNA]</scope>
</reference>
<evidence type="ECO:0000313" key="2">
    <source>
        <dbReference type="EMBL" id="SPP75909.1"/>
    </source>
</evidence>
<organism evidence="2 3">
    <name type="scientific">Drosophila guanche</name>
    <name type="common">Fruit fly</name>
    <dbReference type="NCBI Taxonomy" id="7266"/>
    <lineage>
        <taxon>Eukaryota</taxon>
        <taxon>Metazoa</taxon>
        <taxon>Ecdysozoa</taxon>
        <taxon>Arthropoda</taxon>
        <taxon>Hexapoda</taxon>
        <taxon>Insecta</taxon>
        <taxon>Pterygota</taxon>
        <taxon>Neoptera</taxon>
        <taxon>Endopterygota</taxon>
        <taxon>Diptera</taxon>
        <taxon>Brachycera</taxon>
        <taxon>Muscomorpha</taxon>
        <taxon>Ephydroidea</taxon>
        <taxon>Drosophilidae</taxon>
        <taxon>Drosophila</taxon>
        <taxon>Sophophora</taxon>
    </lineage>
</organism>
<sequence>HLYVTCGGLNLTFENLFILNGIIVTSFAMLMWDMRLRTKGRGARRQHHIPQLCSINILVRKGKNVVATSPQVFIPGTRGGPTVGPFLAVDKYLTACPRAFPVCERRRSSGRTDRHGSIDSAIDADPEYKYIPYGVLDMYINNIPYLLFEYRYYFCTLAVFCQIQKFSFICHLHLQRFSHQHAQFLAVKKLTSLLAYQNARGLRSKLSTLFIPGTRRVNRVYCILYIFLILILLVNRRVDRAMSVCPSVRLVCRLVLRDYKMAKPTLSRCFCCSFHIISFTLCFCFTRPLPLPSLCPCFYLLLTHPVPQLIDVFFFVCGRCLCRESAVCWSREGRRTNGACWCEKMTDQKPIAQFVGTRVQDRVQLVHFLRNPANEDLCFVSDPTVALLTRALPLTIPEYCYHPTFEVSIDIGPTVSDRAVIELSFKTNQARHEHVTA</sequence>
<proteinExistence type="predicted"/>
<evidence type="ECO:0000313" key="3">
    <source>
        <dbReference type="Proteomes" id="UP000268350"/>
    </source>
</evidence>